<dbReference type="Gene3D" id="1.20.1530.20">
    <property type="match status" value="2"/>
</dbReference>
<evidence type="ECO:0000256" key="6">
    <source>
        <dbReference type="ARBA" id="ARBA00022958"/>
    </source>
</evidence>
<dbReference type="GO" id="GO:0005886">
    <property type="term" value="C:plasma membrane"/>
    <property type="evidence" value="ECO:0007669"/>
    <property type="project" value="TreeGrafter"/>
</dbReference>
<keyword evidence="7 10" id="KW-1133">Transmembrane helix</keyword>
<evidence type="ECO:0000256" key="4">
    <source>
        <dbReference type="ARBA" id="ARBA00022538"/>
    </source>
</evidence>
<dbReference type="InterPro" id="IPR038770">
    <property type="entry name" value="Na+/solute_symporter_sf"/>
</dbReference>
<accession>A0A316GBJ2</accession>
<evidence type="ECO:0000256" key="9">
    <source>
        <dbReference type="ARBA" id="ARBA00023136"/>
    </source>
</evidence>
<evidence type="ECO:0000256" key="3">
    <source>
        <dbReference type="ARBA" id="ARBA00022449"/>
    </source>
</evidence>
<feature type="transmembrane region" description="Helical" evidence="10">
    <location>
        <begin position="394"/>
        <end position="414"/>
    </location>
</feature>
<feature type="transmembrane region" description="Helical" evidence="10">
    <location>
        <begin position="217"/>
        <end position="239"/>
    </location>
</feature>
<evidence type="ECO:0000256" key="7">
    <source>
        <dbReference type="ARBA" id="ARBA00022989"/>
    </source>
</evidence>
<dbReference type="PANTHER" id="PTHR46157:SF4">
    <property type="entry name" value="K(+) EFFLUX ANTIPORTER 3, CHLOROPLASTIC"/>
    <property type="match status" value="1"/>
</dbReference>
<evidence type="ECO:0000256" key="2">
    <source>
        <dbReference type="ARBA" id="ARBA00022448"/>
    </source>
</evidence>
<feature type="transmembrane region" description="Helical" evidence="10">
    <location>
        <begin position="53"/>
        <end position="72"/>
    </location>
</feature>
<keyword evidence="2" id="KW-0813">Transport</keyword>
<dbReference type="GO" id="GO:0015297">
    <property type="term" value="F:antiporter activity"/>
    <property type="evidence" value="ECO:0007669"/>
    <property type="project" value="UniProtKB-KW"/>
</dbReference>
<feature type="transmembrane region" description="Helical" evidence="10">
    <location>
        <begin position="113"/>
        <end position="134"/>
    </location>
</feature>
<evidence type="ECO:0000256" key="10">
    <source>
        <dbReference type="SAM" id="Phobius"/>
    </source>
</evidence>
<feature type="transmembrane region" description="Helical" evidence="10">
    <location>
        <begin position="361"/>
        <end position="382"/>
    </location>
</feature>
<dbReference type="RefSeq" id="WP_109757206.1">
    <property type="nucleotide sequence ID" value="NZ_CP034588.1"/>
</dbReference>
<keyword evidence="13" id="KW-1185">Reference proteome</keyword>
<evidence type="ECO:0000256" key="1">
    <source>
        <dbReference type="ARBA" id="ARBA00004127"/>
    </source>
</evidence>
<gene>
    <name evidence="12" type="ORF">C8D95_101100</name>
</gene>
<keyword evidence="9 10" id="KW-0472">Membrane</keyword>
<keyword evidence="5 10" id="KW-0812">Transmembrane</keyword>
<sequence>MEGFLFEAAVYLLAAVIAVPLSVRLGLGSVLGYLLAGIVIGPILGYAGQAEDLQHFAEFGVVLMLFLIGLELTPRALWDMRHRLIGLGGAQIVLTAGLVTGICWWGFSYPWQTALAIGMILSLSSTAIVLQTLNEKRLMQTPGGRSTFSVLLTQDIAVIPMLAVLPLLAVGSGMAFSPDGSIQRPGDDAAARHGAEGAGGAEQTAEAAKAFIESLPAWGVTLATFGAVAVVILFGMYATRPLFRFVHWARLRELYTAFALLLVLGIAFMMQLVGLSPALGTFLAGVVLANSEFRHELESDIEPFKGLLLGLFFITVGAGINFGLLWRDPLQIVLLTLLLMLTKGLVLWLLAVVFRLKGRNRWLFTLGLAQAGEFGFVLVSFSSQLGVLSASQSGRILLVVALSMLLTPLFFIAYERLQHRMAGDGVDPREPDTIDEQQKVIIAGTGRFGQIVNRLIMLAGMRAVVLDNNLEAIDTMRQFGVKGFFGDPTRPELLHAAGLKDARVLVVALDDKEAALRLVRYARQQRPDLHIVARAHDRVHVYELVQAGADKQVRELFDSSLRAGRYVLEEMGLTDMEAARIEHFFFRKDREALRELAALWKPGVPVSKNPAYVARSRELNSELEAALVEHLDQAQGPVSEMDMRPRMRPFSTAAAQPAETEQGAAT</sequence>
<reference evidence="12 13" key="1">
    <citation type="submission" date="2018-05" db="EMBL/GenBank/DDBJ databases">
        <title>Genomic Encyclopedia of Type Strains, Phase IV (KMG-IV): sequencing the most valuable type-strain genomes for metagenomic binning, comparative biology and taxonomic classification.</title>
        <authorList>
            <person name="Goeker M."/>
        </authorList>
    </citation>
    <scope>NUCLEOTIDE SEQUENCE [LARGE SCALE GENOMIC DNA]</scope>
    <source>
        <strain evidence="12 13">DSM 103371</strain>
    </source>
</reference>
<dbReference type="Gene3D" id="3.40.50.720">
    <property type="entry name" value="NAD(P)-binding Rossmann-like Domain"/>
    <property type="match status" value="1"/>
</dbReference>
<comment type="subcellular location">
    <subcellularLocation>
        <location evidence="1">Endomembrane system</location>
        <topology evidence="1">Multi-pass membrane protein</topology>
    </subcellularLocation>
</comment>
<keyword evidence="4" id="KW-0633">Potassium transport</keyword>
<dbReference type="GO" id="GO:1902600">
    <property type="term" value="P:proton transmembrane transport"/>
    <property type="evidence" value="ECO:0007669"/>
    <property type="project" value="InterPro"/>
</dbReference>
<comment type="caution">
    <text evidence="12">The sequence shown here is derived from an EMBL/GenBank/DDBJ whole genome shotgun (WGS) entry which is preliminary data.</text>
</comment>
<name>A0A316GBJ2_9RHOB</name>
<feature type="transmembrane region" description="Helical" evidence="10">
    <location>
        <begin position="332"/>
        <end position="354"/>
    </location>
</feature>
<dbReference type="FunFam" id="3.40.50.720:FF:000036">
    <property type="entry name" value="Glutathione-regulated potassium-efflux system protein KefB"/>
    <property type="match status" value="1"/>
</dbReference>
<dbReference type="InterPro" id="IPR003148">
    <property type="entry name" value="RCK_N"/>
</dbReference>
<evidence type="ECO:0000313" key="13">
    <source>
        <dbReference type="Proteomes" id="UP000245390"/>
    </source>
</evidence>
<keyword evidence="3" id="KW-0050">Antiport</keyword>
<dbReference type="EMBL" id="QGGV01000001">
    <property type="protein sequence ID" value="PWK58294.1"/>
    <property type="molecule type" value="Genomic_DNA"/>
</dbReference>
<keyword evidence="6" id="KW-0630">Potassium</keyword>
<feature type="domain" description="RCK N-terminal" evidence="11">
    <location>
        <begin position="437"/>
        <end position="557"/>
    </location>
</feature>
<dbReference type="Pfam" id="PF00999">
    <property type="entry name" value="Na_H_Exchanger"/>
    <property type="match status" value="1"/>
</dbReference>
<dbReference type="Pfam" id="PF02254">
    <property type="entry name" value="TrkA_N"/>
    <property type="match status" value="1"/>
</dbReference>
<dbReference type="InterPro" id="IPR006153">
    <property type="entry name" value="Cation/H_exchanger_TM"/>
</dbReference>
<feature type="transmembrane region" description="Helical" evidence="10">
    <location>
        <begin position="251"/>
        <end position="269"/>
    </location>
</feature>
<feature type="transmembrane region" description="Helical" evidence="10">
    <location>
        <begin position="30"/>
        <end position="47"/>
    </location>
</feature>
<organism evidence="12 13">
    <name type="scientific">Silicimonas algicola</name>
    <dbReference type="NCBI Taxonomy" id="1826607"/>
    <lineage>
        <taxon>Bacteria</taxon>
        <taxon>Pseudomonadati</taxon>
        <taxon>Pseudomonadota</taxon>
        <taxon>Alphaproteobacteria</taxon>
        <taxon>Rhodobacterales</taxon>
        <taxon>Paracoccaceae</taxon>
    </lineage>
</organism>
<protein>
    <submittedName>
        <fullName evidence="12">Kef-type potassium/proton antiporter (CPA2 family)</fullName>
    </submittedName>
</protein>
<dbReference type="InterPro" id="IPR036291">
    <property type="entry name" value="NAD(P)-bd_dom_sf"/>
</dbReference>
<dbReference type="PROSITE" id="PS51201">
    <property type="entry name" value="RCK_N"/>
    <property type="match status" value="1"/>
</dbReference>
<evidence type="ECO:0000259" key="11">
    <source>
        <dbReference type="PROSITE" id="PS51201"/>
    </source>
</evidence>
<keyword evidence="8" id="KW-0406">Ion transport</keyword>
<proteinExistence type="predicted"/>
<evidence type="ECO:0000313" key="12">
    <source>
        <dbReference type="EMBL" id="PWK58294.1"/>
    </source>
</evidence>
<dbReference type="PANTHER" id="PTHR46157">
    <property type="entry name" value="K(+) EFFLUX ANTIPORTER 3, CHLOROPLASTIC"/>
    <property type="match status" value="1"/>
</dbReference>
<feature type="transmembrane region" description="Helical" evidence="10">
    <location>
        <begin position="155"/>
        <end position="176"/>
    </location>
</feature>
<dbReference type="Proteomes" id="UP000245390">
    <property type="component" value="Unassembled WGS sequence"/>
</dbReference>
<dbReference type="OrthoDB" id="9781411at2"/>
<dbReference type="GO" id="GO:0012505">
    <property type="term" value="C:endomembrane system"/>
    <property type="evidence" value="ECO:0007669"/>
    <property type="project" value="UniProtKB-SubCell"/>
</dbReference>
<dbReference type="AlphaFoldDB" id="A0A316GBJ2"/>
<feature type="transmembrane region" description="Helical" evidence="10">
    <location>
        <begin position="84"/>
        <end position="107"/>
    </location>
</feature>
<dbReference type="GO" id="GO:0006813">
    <property type="term" value="P:potassium ion transport"/>
    <property type="evidence" value="ECO:0007669"/>
    <property type="project" value="UniProtKB-KW"/>
</dbReference>
<evidence type="ECO:0000256" key="5">
    <source>
        <dbReference type="ARBA" id="ARBA00022692"/>
    </source>
</evidence>
<dbReference type="KEGG" id="salo:EF888_01975"/>
<feature type="transmembrane region" description="Helical" evidence="10">
    <location>
        <begin position="6"/>
        <end position="23"/>
    </location>
</feature>
<evidence type="ECO:0000256" key="8">
    <source>
        <dbReference type="ARBA" id="ARBA00023065"/>
    </source>
</evidence>
<dbReference type="SUPFAM" id="SSF51735">
    <property type="entry name" value="NAD(P)-binding Rossmann-fold domains"/>
    <property type="match status" value="1"/>
</dbReference>
<feature type="transmembrane region" description="Helical" evidence="10">
    <location>
        <begin position="306"/>
        <end position="326"/>
    </location>
</feature>